<feature type="signal peptide" evidence="1">
    <location>
        <begin position="1"/>
        <end position="27"/>
    </location>
</feature>
<dbReference type="NCBIfam" id="NF038133">
    <property type="entry name" value="choice_anch_L"/>
    <property type="match status" value="1"/>
</dbReference>
<evidence type="ECO:0000256" key="1">
    <source>
        <dbReference type="SAM" id="SignalP"/>
    </source>
</evidence>
<reference evidence="2" key="1">
    <citation type="submission" date="2016-04" db="EMBL/GenBank/DDBJ databases">
        <authorList>
            <person name="Evans L.H."/>
            <person name="Alamgir A."/>
            <person name="Owens N."/>
            <person name="Weber N.D."/>
            <person name="Virtaneva K."/>
            <person name="Barbian K."/>
            <person name="Babar A."/>
            <person name="Rosenke K."/>
        </authorList>
    </citation>
    <scope>NUCLEOTIDE SEQUENCE</scope>
    <source>
        <strain evidence="2">86-1</strain>
    </source>
</reference>
<keyword evidence="1" id="KW-0732">Signal</keyword>
<dbReference type="NCBIfam" id="TIGR04183">
    <property type="entry name" value="Por_Secre_tail"/>
    <property type="match status" value="1"/>
</dbReference>
<gene>
    <name evidence="2" type="ORF">KL86DYS1_31410</name>
</gene>
<dbReference type="EMBL" id="FLUM01000003">
    <property type="protein sequence ID" value="SBW06572.1"/>
    <property type="molecule type" value="Genomic_DNA"/>
</dbReference>
<name>A0A212K4K3_9BACT</name>
<dbReference type="InterPro" id="IPR049804">
    <property type="entry name" value="Choice_anch_L"/>
</dbReference>
<accession>A0A212K4K3</accession>
<dbReference type="RefSeq" id="WP_296944160.1">
    <property type="nucleotide sequence ID" value="NZ_LT599032.1"/>
</dbReference>
<proteinExistence type="predicted"/>
<evidence type="ECO:0000313" key="2">
    <source>
        <dbReference type="EMBL" id="SBW06572.1"/>
    </source>
</evidence>
<dbReference type="InterPro" id="IPR026444">
    <property type="entry name" value="Secre_tail"/>
</dbReference>
<protein>
    <recommendedName>
        <fullName evidence="3">Secretion system C-terminal sorting domain-containing protein</fullName>
    </recommendedName>
</protein>
<evidence type="ECO:0008006" key="3">
    <source>
        <dbReference type="Google" id="ProtNLM"/>
    </source>
</evidence>
<sequence>MRINKIHSSLKVILFSVFLLPYLGANAQHITTEDSIAIAKERARGSIMPRTSNRPASPNANSISVNRDAAIVTYTPAELVEKIFLKSQGGDCATEGVIEDVTLHALNWTGTAWSATSPEYNRSMSYFSGGQTAGTRVLGIESGILLTTGPGLYAEGPNSSGSGSQSTLNGGKALSDADLQALTTNSVNCGTVLEFTFTPQSSQISFEYVFGSEEYPNYSNNPTYNDVFGFFISDEDGISNKKNIAIVPGTTDLPVAIYNVNQLRNTEYFVNCYTTAGQQVEYNGHTTVLTAKATVEPGKKYRLKLAIANVGDNSYGSGVFLKAGSFDLGLGITNHGNEIQGMDNVFQACESNKFTLKINKSSVARTIGMTYSGAAVNFIKQPDGSNMPATINVPAYSTEVSVPYKVLSTVSTNGGDFNIKATIPGCGEITKTIYVYQQFLSATVKTTPSCNGNDGSLYVEATGGSPRVEMSRNGGVDWQKIAVPFTGLAPGSYTVMVRDSIGCNTETLTAVITGKPVINNTFTETTVCAGTIVPKVTLTSTVAGTTYAWTCSNPAIGLTSGTGDIPQFTAKNTTTGQLEATVTVTPTAFGCVGVSKSYKIIVNPVADVKPISNLTVCNNSLVSSIPFETTAIPTNKVTYTWKNSNATIGLVASGSGSNLPSFTAVNSGIAPLTATIEVTPKYEDCIGTPLTFTITVNPTVIVKPITNLTVCNNTQVPSIPFETTATPSGKVTYTWKNSNTDIGLVISGFSSSLPSFTAVNPSTAPITATIEVTPKYEDCIGTPLTFTITVNPTAIVKPIANLTVCNNNLVPSISFETTATPTEKVTYTWKNNNTAIGLVTSGSGSSLPSFTAVNSGTTALTATIEVTPKYEDCIGTPLTFTITVNPTAIVKPITNLTVCNNTQVPSIPFETTATPSGKVTYTWKNNNAAIGLVAIGSGSSLPSFTATNPGTAPLTATIEVTPKYENCEGTKLTFIITVNAPVVAGTIKGNSFVCENQHPLEIKEITVASGGSNSFTYQWQSSTDDVIWTDIQGAKNVSYTPGILATDTHFKRITIDGFCGQQFESNTFTIKVVAQPTALYWKSTAADSNWNNPDNWMDKDGNQLGMVPLACTDVQITGGSDNYPSLDLGSTPVNIYGTPQCRNITFQYGAEVAYQYKLAYEKAFVQYNWGYYSNTSGLAEGAQPDKNGAGSPCLVQERDTWYALAAPLKNMASGDFSFGGFPLTWQGGFNIQDPVTGQSVEVEAGDFSKAYARNDINLATTNNAIAIRIPSYKNEIGYNDHCHMNGLEGVLEFPYFENETKAPFYPAHTYDKFTHESKFFYFDTKTLQLIYSPVGRMTRGTDSYRFIYESPTNAVKNITVGGSSVPGYAQEVSKQIATSPKIMVGNPFMASINSKRFLDANNIDPGAPKLLASDGYYIFNSTLQTWQNFPFSATNNIKPQQAFIVTLAEGVNHTELLYPFEGTYALTGSTFRGLSQVLPEGSSLYLKTSDNNDMAGDYAILNASQAEDNQNNVKKMIYTEGYVVPETFFITPDGKDYNLVQAIEDGVKEIGIGVKCSDTQKPLKFTFENVSEFYSTYGVRPVLVDKFMSIEQDLTDNYIYHFNQRKTTIENRYIDAERFVLRMASSGDIVGNVDKDIHIVYQNDVLDVKSDRIIKVVRVYDLYGRLIHLNRQINSTVYTKPLSLAQGLYIVKVQTEDGKTKVEKIMAL</sequence>
<feature type="chain" id="PRO_5012804069" description="Secretion system C-terminal sorting domain-containing protein" evidence="1">
    <location>
        <begin position="28"/>
        <end position="1708"/>
    </location>
</feature>
<organism evidence="2">
    <name type="scientific">uncultured Dysgonomonas sp</name>
    <dbReference type="NCBI Taxonomy" id="206096"/>
    <lineage>
        <taxon>Bacteria</taxon>
        <taxon>Pseudomonadati</taxon>
        <taxon>Bacteroidota</taxon>
        <taxon>Bacteroidia</taxon>
        <taxon>Bacteroidales</taxon>
        <taxon>Dysgonomonadaceae</taxon>
        <taxon>Dysgonomonas</taxon>
        <taxon>environmental samples</taxon>
    </lineage>
</organism>